<protein>
    <submittedName>
        <fullName evidence="1">Uncharacterized protein</fullName>
    </submittedName>
</protein>
<organism evidence="1">
    <name type="scientific">marine sediment metagenome</name>
    <dbReference type="NCBI Taxonomy" id="412755"/>
    <lineage>
        <taxon>unclassified sequences</taxon>
        <taxon>metagenomes</taxon>
        <taxon>ecological metagenomes</taxon>
    </lineage>
</organism>
<proteinExistence type="predicted"/>
<sequence length="369" mass="42898">MKRIIVITTVYRTGEKIYPLIPQLSRQYDVDVLNLYQMSQKSPWNNEIDPRQSFYQMCLENVCNVFHGPRYSKGDNNQCNEYPEYVSRLDKILTRNKYHLALMDNNVTIKGGCMSGIYRWFADQHIPVVACPHGNRDIKGYRVLDRIGRLYDYSFLFGTKEKKRLLSHRKKYKKYKNRLLCGGIPSNDNLSQYDRTNKYILVITNLTEKKYMGDRKMTPFTKKEFHRLGLLKLSDQYQRPIVIKVKNKLHQPSELHRSITSDQVRFVTECKDDNKLITDAACVISAPSTMAFKSIQAGIPTAILKKHGMTGNFSDFTGLVDCDYKSVHQTLKRQEQEGRPEKFIKKTLSGGWEFDSSGLYVSLLKDLLK</sequence>
<gene>
    <name evidence="1" type="ORF">LCGC14_0769060</name>
</gene>
<name>A0A0F9SIY7_9ZZZZ</name>
<evidence type="ECO:0000313" key="1">
    <source>
        <dbReference type="EMBL" id="KKN36896.1"/>
    </source>
</evidence>
<dbReference type="AlphaFoldDB" id="A0A0F9SIY7"/>
<dbReference type="EMBL" id="LAZR01001935">
    <property type="protein sequence ID" value="KKN36896.1"/>
    <property type="molecule type" value="Genomic_DNA"/>
</dbReference>
<comment type="caution">
    <text evidence="1">The sequence shown here is derived from an EMBL/GenBank/DDBJ whole genome shotgun (WGS) entry which is preliminary data.</text>
</comment>
<accession>A0A0F9SIY7</accession>
<reference evidence="1" key="1">
    <citation type="journal article" date="2015" name="Nature">
        <title>Complex archaea that bridge the gap between prokaryotes and eukaryotes.</title>
        <authorList>
            <person name="Spang A."/>
            <person name="Saw J.H."/>
            <person name="Jorgensen S.L."/>
            <person name="Zaremba-Niedzwiedzka K."/>
            <person name="Martijn J."/>
            <person name="Lind A.E."/>
            <person name="van Eijk R."/>
            <person name="Schleper C."/>
            <person name="Guy L."/>
            <person name="Ettema T.J."/>
        </authorList>
    </citation>
    <scope>NUCLEOTIDE SEQUENCE</scope>
</reference>